<dbReference type="OrthoDB" id="7483731at2759"/>
<accession>A0A8S0ZHJ2</accession>
<feature type="compositionally biased region" description="Polar residues" evidence="1">
    <location>
        <begin position="123"/>
        <end position="134"/>
    </location>
</feature>
<proteinExistence type="predicted"/>
<feature type="compositionally biased region" description="Basic and acidic residues" evidence="1">
    <location>
        <begin position="141"/>
        <end position="180"/>
    </location>
</feature>
<name>A0A8S0ZHJ2_ARCPL</name>
<evidence type="ECO:0000313" key="2">
    <source>
        <dbReference type="EMBL" id="CAB3232382.1"/>
    </source>
</evidence>
<dbReference type="AlphaFoldDB" id="A0A8S0ZHJ2"/>
<protein>
    <submittedName>
        <fullName evidence="2">Uncharacterized protein</fullName>
    </submittedName>
</protein>
<keyword evidence="3" id="KW-1185">Reference proteome</keyword>
<evidence type="ECO:0000256" key="1">
    <source>
        <dbReference type="SAM" id="MobiDB-lite"/>
    </source>
</evidence>
<organism evidence="2 3">
    <name type="scientific">Arctia plantaginis</name>
    <name type="common">Wood tiger moth</name>
    <name type="synonym">Phalaena plantaginis</name>
    <dbReference type="NCBI Taxonomy" id="874455"/>
    <lineage>
        <taxon>Eukaryota</taxon>
        <taxon>Metazoa</taxon>
        <taxon>Ecdysozoa</taxon>
        <taxon>Arthropoda</taxon>
        <taxon>Hexapoda</taxon>
        <taxon>Insecta</taxon>
        <taxon>Pterygota</taxon>
        <taxon>Neoptera</taxon>
        <taxon>Endopterygota</taxon>
        <taxon>Lepidoptera</taxon>
        <taxon>Glossata</taxon>
        <taxon>Ditrysia</taxon>
        <taxon>Noctuoidea</taxon>
        <taxon>Erebidae</taxon>
        <taxon>Arctiinae</taxon>
        <taxon>Arctia</taxon>
    </lineage>
</organism>
<comment type="caution">
    <text evidence="2">The sequence shown here is derived from an EMBL/GenBank/DDBJ whole genome shotgun (WGS) entry which is preliminary data.</text>
</comment>
<gene>
    <name evidence="2" type="ORF">APLA_LOCUS4807</name>
</gene>
<dbReference type="Proteomes" id="UP000494106">
    <property type="component" value="Unassembled WGS sequence"/>
</dbReference>
<feature type="region of interest" description="Disordered" evidence="1">
    <location>
        <begin position="123"/>
        <end position="180"/>
    </location>
</feature>
<sequence length="275" mass="31861">MSNNQSVVNEEVGTNGANGGWCGHEHKFENRNGNQQALAIKHQCCVIKTPSGEHARATRHGRDVTKRRHLHFFVNRERVTPKLSALVLIFTPASVFAQFSGDSLRPDVTFNDYNDRFDLTSMIQDSNRMYQQDPQAPEDEESRRSLKSNEERKGVLEFLTADKPRKSARRSDNDFAYHDRMDSNEGGTVMEYEQNLKHFMNDDNLKSFIRSRRMSEDRMKNYVQSEKLNAYIKYLHNGREEGRRRDGSGNEKDLLMHYGVPFVMHVDGYLKVPLN</sequence>
<evidence type="ECO:0000313" key="3">
    <source>
        <dbReference type="Proteomes" id="UP000494106"/>
    </source>
</evidence>
<reference evidence="2 3" key="1">
    <citation type="submission" date="2020-04" db="EMBL/GenBank/DDBJ databases">
        <authorList>
            <person name="Wallbank WR R."/>
            <person name="Pardo Diaz C."/>
            <person name="Kozak K."/>
            <person name="Martin S."/>
            <person name="Jiggins C."/>
            <person name="Moest M."/>
            <person name="Warren A I."/>
            <person name="Byers J.R.P. K."/>
            <person name="Montejo-Kovacevich G."/>
            <person name="Yen C E."/>
        </authorList>
    </citation>
    <scope>NUCLEOTIDE SEQUENCE [LARGE SCALE GENOMIC DNA]</scope>
</reference>
<dbReference type="EMBL" id="CADEBC010000477">
    <property type="protein sequence ID" value="CAB3232382.1"/>
    <property type="molecule type" value="Genomic_DNA"/>
</dbReference>